<dbReference type="InterPro" id="IPR056648">
    <property type="entry name" value="DUF7746"/>
</dbReference>
<evidence type="ECO:0000256" key="1">
    <source>
        <dbReference type="SAM" id="MobiDB-lite"/>
    </source>
</evidence>
<feature type="non-terminal residue" evidence="3">
    <location>
        <position position="279"/>
    </location>
</feature>
<proteinExistence type="predicted"/>
<evidence type="ECO:0000259" key="2">
    <source>
        <dbReference type="Pfam" id="PF24925"/>
    </source>
</evidence>
<dbReference type="OrthoDB" id="1304033at2759"/>
<dbReference type="Pfam" id="PF24925">
    <property type="entry name" value="DUF7746"/>
    <property type="match status" value="1"/>
</dbReference>
<dbReference type="KEGG" id="nta:107775802"/>
<dbReference type="AlphaFoldDB" id="A0A1S3YGJ8"/>
<organism evidence="3">
    <name type="scientific">Nicotiana tabacum</name>
    <name type="common">Common tobacco</name>
    <dbReference type="NCBI Taxonomy" id="4097"/>
    <lineage>
        <taxon>Eukaryota</taxon>
        <taxon>Viridiplantae</taxon>
        <taxon>Streptophyta</taxon>
        <taxon>Embryophyta</taxon>
        <taxon>Tracheophyta</taxon>
        <taxon>Spermatophyta</taxon>
        <taxon>Magnoliopsida</taxon>
        <taxon>eudicotyledons</taxon>
        <taxon>Gunneridae</taxon>
        <taxon>Pentapetalae</taxon>
        <taxon>asterids</taxon>
        <taxon>lamiids</taxon>
        <taxon>Solanales</taxon>
        <taxon>Solanaceae</taxon>
        <taxon>Nicotianoideae</taxon>
        <taxon>Nicotianeae</taxon>
        <taxon>Nicotiana</taxon>
    </lineage>
</organism>
<dbReference type="PaxDb" id="4097-A0A1S3YGJ8"/>
<protein>
    <recommendedName>
        <fullName evidence="2">DUF7746 domain-containing protein</fullName>
    </recommendedName>
</protein>
<feature type="compositionally biased region" description="Basic residues" evidence="1">
    <location>
        <begin position="227"/>
        <end position="240"/>
    </location>
</feature>
<dbReference type="PANTHER" id="PTHR33054:SF12">
    <property type="entry name" value="ZINC KNUCKLE FAMILY PROTEIN"/>
    <property type="match status" value="1"/>
</dbReference>
<dbReference type="Pfam" id="PF22909">
    <property type="entry name" value="Caulimovir_coat_dom"/>
    <property type="match status" value="1"/>
</dbReference>
<dbReference type="RefSeq" id="XP_016451067.1">
    <property type="nucleotide sequence ID" value="XM_016595581.1"/>
</dbReference>
<gene>
    <name evidence="3" type="primary">LOC107775802</name>
</gene>
<feature type="region of interest" description="Disordered" evidence="1">
    <location>
        <begin position="196"/>
        <end position="240"/>
    </location>
</feature>
<dbReference type="PANTHER" id="PTHR33054">
    <property type="entry name" value="CCHC-TYPE DOMAIN-CONTAINING PROTEIN"/>
    <property type="match status" value="1"/>
</dbReference>
<sequence>MIVAGFTGQLRGWWDNYLSVDERAMVINAKAVDEGLDNLGMALVANREDAVYTLILTILEHFNGRFTNQNETVRTLLNSLRCKTLSEFRWYKDTFMSRVMELPENKFEHWKAKFIDGLPSLFAERVRKVLRGSYGEIPYADYTYGKLIGICTQEGLNLCNELRLSRQLKMDKLKERNQLGNFCTQFGLPEISTHKKKKHKYHRYPNQDSPYRRKRSRYRSKEEREAKKAHRKSTRFTKNRSKRDLADIKCYKCESEAEIDLLDLSDSDKNIDNTCTTCK</sequence>
<reference evidence="3" key="1">
    <citation type="submission" date="2025-08" db="UniProtKB">
        <authorList>
            <consortium name="RefSeq"/>
        </authorList>
    </citation>
    <scope>IDENTIFICATION</scope>
</reference>
<feature type="domain" description="DUF7746" evidence="2">
    <location>
        <begin position="1"/>
        <end position="50"/>
    </location>
</feature>
<accession>A0A1S3YGJ8</accession>
<evidence type="ECO:0000313" key="3">
    <source>
        <dbReference type="RefSeq" id="XP_016451067.1"/>
    </source>
</evidence>
<name>A0A1S3YGJ8_TOBAC</name>